<accession>A0A0A1UIK4</accession>
<organism evidence="2 3">
    <name type="scientific">Rhizoctonia solani AG-3 Rhs1AP</name>
    <dbReference type="NCBI Taxonomy" id="1086054"/>
    <lineage>
        <taxon>Eukaryota</taxon>
        <taxon>Fungi</taxon>
        <taxon>Dikarya</taxon>
        <taxon>Basidiomycota</taxon>
        <taxon>Agaricomycotina</taxon>
        <taxon>Agaricomycetes</taxon>
        <taxon>Cantharellales</taxon>
        <taxon>Ceratobasidiaceae</taxon>
        <taxon>Rhizoctonia</taxon>
    </lineage>
</organism>
<evidence type="ECO:0008006" key="4">
    <source>
        <dbReference type="Google" id="ProtNLM"/>
    </source>
</evidence>
<evidence type="ECO:0000313" key="2">
    <source>
        <dbReference type="EMBL" id="EUC58929.1"/>
    </source>
</evidence>
<evidence type="ECO:0000313" key="3">
    <source>
        <dbReference type="Proteomes" id="UP000030108"/>
    </source>
</evidence>
<dbReference type="OrthoDB" id="3256971at2759"/>
<sequence length="527" mass="60290">MSTFAARFWAIAEMHLVLALYLEQEMFRVLMCTSWENFHRFLEDGWCRVTGIGNLLATLHPTLGRPGIGLGQPNVEIPDITQFQQAKIDRFLLYAGAVQRLKVNSNPDRFVRWTRLDRLLSLAVHAGRETVLPNVTHFSIEVSRRYKQVELAPFIQLLANPRLQQVWVSPNRSLHYPRSTVVDADNVLSVLISSFGNEQPLQWLSYYPEDMQLNRAMRDSLTQRFASICQNLCYFTTSIWFVSIPLLVALSSVPLVRFEIQGRAPVPHEDLTMIREVDFPDNAFATLRFLLLQDVSLLFARNMLLAEPITANVEFLRIEVCDIDEVDMDVEVDVLWAALFQRVAAFTHLRELTMASPKPESGRTQQIPMTFLQPIIEKQLTVLRLFRFGISDSQGFTTLCNAPAAVWQNLTMLWVMHQNIWPQDLWSLAQLPHLNELGANVTTRLGQPVPEEPTLGFARRLIFTTQFRFNTAFLKAHHTGYVTHIVKIFDEGSSNDQRDFAWAHAIVAGLRRLGKTVPALQKIPARN</sequence>
<evidence type="ECO:0000256" key="1">
    <source>
        <dbReference type="SAM" id="SignalP"/>
    </source>
</evidence>
<name>A0A0A1UIK4_9AGAM</name>
<dbReference type="Proteomes" id="UP000030108">
    <property type="component" value="Unassembled WGS sequence"/>
</dbReference>
<comment type="caution">
    <text evidence="2">The sequence shown here is derived from an EMBL/GenBank/DDBJ whole genome shotgun (WGS) entry which is preliminary data.</text>
</comment>
<feature type="chain" id="PRO_5001991365" description="Transmembrane protein" evidence="1">
    <location>
        <begin position="20"/>
        <end position="527"/>
    </location>
</feature>
<protein>
    <recommendedName>
        <fullName evidence="4">Transmembrane protein</fullName>
    </recommendedName>
</protein>
<feature type="signal peptide" evidence="1">
    <location>
        <begin position="1"/>
        <end position="19"/>
    </location>
</feature>
<dbReference type="EMBL" id="JATN01000321">
    <property type="protein sequence ID" value="EUC58929.1"/>
    <property type="molecule type" value="Genomic_DNA"/>
</dbReference>
<feature type="non-terminal residue" evidence="2">
    <location>
        <position position="527"/>
    </location>
</feature>
<proteinExistence type="predicted"/>
<reference evidence="3" key="1">
    <citation type="journal article" date="2014" name="Genome Announc.">
        <title>Draft genome sequence of the plant-pathogenic soil fungus Rhizoctonia solani anastomosis group 3 strain Rhs1AP.</title>
        <authorList>
            <person name="Cubeta M.A."/>
            <person name="Thomas E."/>
            <person name="Dean R.A."/>
            <person name="Jabaji S."/>
            <person name="Neate S.M."/>
            <person name="Tavantzis S."/>
            <person name="Toda T."/>
            <person name="Vilgalys R."/>
            <person name="Bharathan N."/>
            <person name="Fedorova-Abrams N."/>
            <person name="Pakala S.B."/>
            <person name="Pakala S.M."/>
            <person name="Zafar N."/>
            <person name="Joardar V."/>
            <person name="Losada L."/>
            <person name="Nierman W.C."/>
        </authorList>
    </citation>
    <scope>NUCLEOTIDE SEQUENCE [LARGE SCALE GENOMIC DNA]</scope>
    <source>
        <strain evidence="3">AG-3</strain>
    </source>
</reference>
<dbReference type="AlphaFoldDB" id="A0A0A1UIK4"/>
<keyword evidence="1" id="KW-0732">Signal</keyword>
<dbReference type="SUPFAM" id="SSF52047">
    <property type="entry name" value="RNI-like"/>
    <property type="match status" value="1"/>
</dbReference>
<gene>
    <name evidence="2" type="ORF">RSOL_284780</name>
</gene>